<dbReference type="PANTHER" id="PTHR31558">
    <property type="entry name" value="CW14 PROTEIN"/>
    <property type="match status" value="1"/>
</dbReference>
<dbReference type="Proteomes" id="UP000188354">
    <property type="component" value="Chromosome LG08"/>
</dbReference>
<feature type="domain" description="Protein ENHANCED DISEASE RESISTANCE 2 C-terminal" evidence="1">
    <location>
        <begin position="395"/>
        <end position="568"/>
    </location>
</feature>
<keyword evidence="3" id="KW-1185">Reference proteome</keyword>
<feature type="domain" description="Protein ENHANCED DISEASE RESISTANCE 2 C-terminal" evidence="1">
    <location>
        <begin position="160"/>
        <end position="391"/>
    </location>
</feature>
<reference evidence="2 3" key="1">
    <citation type="journal article" date="2017" name="Plant Biotechnol. J.">
        <title>A comprehensive draft genome sequence for lupin (Lupinus angustifolius), an emerging health food: insights into plant-microbe interactions and legume evolution.</title>
        <authorList>
            <person name="Hane J.K."/>
            <person name="Ming Y."/>
            <person name="Kamphuis L.G."/>
            <person name="Nelson M.N."/>
            <person name="Garg G."/>
            <person name="Atkins C.A."/>
            <person name="Bayer P.E."/>
            <person name="Bravo A."/>
            <person name="Bringans S."/>
            <person name="Cannon S."/>
            <person name="Edwards D."/>
            <person name="Foley R."/>
            <person name="Gao L.L."/>
            <person name="Harrison M.J."/>
            <person name="Huang W."/>
            <person name="Hurgobin B."/>
            <person name="Li S."/>
            <person name="Liu C.W."/>
            <person name="McGrath A."/>
            <person name="Morahan G."/>
            <person name="Murray J."/>
            <person name="Weller J."/>
            <person name="Jian J."/>
            <person name="Singh K.B."/>
        </authorList>
    </citation>
    <scope>NUCLEOTIDE SEQUENCE</scope>
    <source>
        <strain evidence="3">cv. Tanjil</strain>
        <tissue evidence="2">Whole plant</tissue>
    </source>
</reference>
<accession>A0A4P1RBJ6</accession>
<name>A0A4P1RBJ6_LUPAN</name>
<protein>
    <recommendedName>
        <fullName evidence="1">Protein ENHANCED DISEASE RESISTANCE 2 C-terminal domain-containing protein</fullName>
    </recommendedName>
</protein>
<evidence type="ECO:0000259" key="1">
    <source>
        <dbReference type="Pfam" id="PF07059"/>
    </source>
</evidence>
<dbReference type="EMBL" id="CM007368">
    <property type="protein sequence ID" value="OIW06697.1"/>
    <property type="molecule type" value="Genomic_DNA"/>
</dbReference>
<dbReference type="InterPro" id="IPR009769">
    <property type="entry name" value="EDR2_C"/>
</dbReference>
<evidence type="ECO:0000313" key="3">
    <source>
        <dbReference type="Proteomes" id="UP000188354"/>
    </source>
</evidence>
<gene>
    <name evidence="2" type="ORF">TanjilG_04091</name>
</gene>
<dbReference type="AlphaFoldDB" id="A0A4P1RBJ6"/>
<dbReference type="Gramene" id="OIW06697">
    <property type="protein sequence ID" value="OIW06697"/>
    <property type="gene ID" value="TanjilG_04091"/>
</dbReference>
<evidence type="ECO:0000313" key="2">
    <source>
        <dbReference type="EMBL" id="OIW06697.1"/>
    </source>
</evidence>
<sequence length="577" mass="65362">MGVCISKPKVEDDIATQKNNNHKRRRRILRRHVCPRKLEVNSIKQSNSLVLPSNRASDAAWFDSISDLDSECDDEFYSVYDGVGEVFASHADEDGEDKKLAPDSCGGILPNSCLPCISSSALPVEKRKHALSLSGVLNQKLLPGLLVPFCPLEKQIPGSWSPIEPSSFRVRGKNYFRDKKKEFAPNNAAFYPLGADLFLSPRKVDHIARFIQIPAIDVPGDVPSILIVNIQIPLYPATIFQNENDGDGMNVVLYFKLSERYAKDLPDQFRENIAKMINDEVEIVKGFPLDTITPLRDRLKILGRVANAENLSLGATEKKLLNAYNEKPVLSRPQHEFYLGENYLEIDLDVHRFSYIARKGFSGFIDRLTLCNLDFALTIQGNKPEDLAEHINALFEMQIPLYPATIFQNENDGDGMNVVLYFKLSERYAKDLPDQFRENIAKMINDEVEIVKGFPLDTITPLRDRLKILGRVANAENLSLGATEKKLLNAYNEKPVLSRPQHEFYLGENYLEIDLDVHRFSYIARKGFSGFIDRLTLCNLDFALTIQGNKPEDLAEHIICAIRLNKLDYNNFNQIVP</sequence>
<dbReference type="PANTHER" id="PTHR31558:SF19">
    <property type="entry name" value="PROTEIN ENHANCED DISEASE RESISTANCE 2 C-TERMINAL DOMAIN-CONTAINING PROTEIN"/>
    <property type="match status" value="1"/>
</dbReference>
<dbReference type="STRING" id="3871.A0A4P1RBJ6"/>
<organism evidence="2 3">
    <name type="scientific">Lupinus angustifolius</name>
    <name type="common">Narrow-leaved blue lupine</name>
    <dbReference type="NCBI Taxonomy" id="3871"/>
    <lineage>
        <taxon>Eukaryota</taxon>
        <taxon>Viridiplantae</taxon>
        <taxon>Streptophyta</taxon>
        <taxon>Embryophyta</taxon>
        <taxon>Tracheophyta</taxon>
        <taxon>Spermatophyta</taxon>
        <taxon>Magnoliopsida</taxon>
        <taxon>eudicotyledons</taxon>
        <taxon>Gunneridae</taxon>
        <taxon>Pentapetalae</taxon>
        <taxon>rosids</taxon>
        <taxon>fabids</taxon>
        <taxon>Fabales</taxon>
        <taxon>Fabaceae</taxon>
        <taxon>Papilionoideae</taxon>
        <taxon>50 kb inversion clade</taxon>
        <taxon>genistoids sensu lato</taxon>
        <taxon>core genistoids</taxon>
        <taxon>Genisteae</taxon>
        <taxon>Lupinus</taxon>
    </lineage>
</organism>
<proteinExistence type="predicted"/>
<dbReference type="Pfam" id="PF07059">
    <property type="entry name" value="EDR2_C"/>
    <property type="match status" value="2"/>
</dbReference>